<keyword evidence="1" id="KW-0812">Transmembrane</keyword>
<feature type="transmembrane region" description="Helical" evidence="1">
    <location>
        <begin position="12"/>
        <end position="34"/>
    </location>
</feature>
<feature type="transmembrane region" description="Helical" evidence="1">
    <location>
        <begin position="298"/>
        <end position="322"/>
    </location>
</feature>
<keyword evidence="1" id="KW-1133">Transmembrane helix</keyword>
<dbReference type="InterPro" id="IPR010640">
    <property type="entry name" value="Low_temperature_requirement_A"/>
</dbReference>
<keyword evidence="3" id="KW-1185">Reference proteome</keyword>
<proteinExistence type="predicted"/>
<reference evidence="2 3" key="1">
    <citation type="submission" date="2024-10" db="EMBL/GenBank/DDBJ databases">
        <title>The Natural Products Discovery Center: Release of the First 8490 Sequenced Strains for Exploring Actinobacteria Biosynthetic Diversity.</title>
        <authorList>
            <person name="Kalkreuter E."/>
            <person name="Kautsar S.A."/>
            <person name="Yang D."/>
            <person name="Bader C.D."/>
            <person name="Teijaro C.N."/>
            <person name="Fluegel L."/>
            <person name="Davis C.M."/>
            <person name="Simpson J.R."/>
            <person name="Lauterbach L."/>
            <person name="Steele A.D."/>
            <person name="Gui C."/>
            <person name="Meng S."/>
            <person name="Li G."/>
            <person name="Viehrig K."/>
            <person name="Ye F."/>
            <person name="Su P."/>
            <person name="Kiefer A.F."/>
            <person name="Nichols A."/>
            <person name="Cepeda A.J."/>
            <person name="Yan W."/>
            <person name="Fan B."/>
            <person name="Jiang Y."/>
            <person name="Adhikari A."/>
            <person name="Zheng C.-J."/>
            <person name="Schuster L."/>
            <person name="Cowan T.M."/>
            <person name="Smanski M.J."/>
            <person name="Chevrette M.G."/>
            <person name="De Carvalho L.P.S."/>
            <person name="Shen B."/>
        </authorList>
    </citation>
    <scope>NUCLEOTIDE SEQUENCE [LARGE SCALE GENOMIC DNA]</scope>
    <source>
        <strain evidence="2 3">NPDC049845</strain>
    </source>
</reference>
<dbReference type="PANTHER" id="PTHR36840">
    <property type="entry name" value="BLL5714 PROTEIN"/>
    <property type="match status" value="1"/>
</dbReference>
<comment type="caution">
    <text evidence="2">The sequence shown here is derived from an EMBL/GenBank/DDBJ whole genome shotgun (WGS) entry which is preliminary data.</text>
</comment>
<evidence type="ECO:0000256" key="1">
    <source>
        <dbReference type="SAM" id="Phobius"/>
    </source>
</evidence>
<evidence type="ECO:0000313" key="3">
    <source>
        <dbReference type="Proteomes" id="UP001612812"/>
    </source>
</evidence>
<dbReference type="PANTHER" id="PTHR36840:SF1">
    <property type="entry name" value="BLL5714 PROTEIN"/>
    <property type="match status" value="1"/>
</dbReference>
<feature type="transmembrane region" description="Helical" evidence="1">
    <location>
        <begin position="334"/>
        <end position="354"/>
    </location>
</feature>
<sequence length="384" mass="41427">MSRRPGAERVVTPLELFFDLVYVFAIGQLSHHLLAHVDLRTGAETVVLGLAVVYAWYMTAWGTNWLEPERPPVRLLLVGMMFASLLMSGAIADAFDGRAWLFVTGYLLLQFGRTTFLMVALRGRPLGGHFVHVAVWELLLGLLLAAGAAVGGDARLVLWGVAVLGLHAGAWSLHWLPGPGRRIDLGHTEIAGPHLIERFRLFFLIALGETVLTTGRAFSDAPFTVARLLALVAGFTGSVALWWCYFRRAERIGFEAAETAGNAGVVGWRGTWTLTLAVLALIGIAVGDELAIAHPDDAGTPGFLVLAFGGPALFLVAQFFFLRDAPGWGRRSRLLGVVALVLLAVATAPLPRLAGTTASTLVLVAVAASDSWRRRDPERDDPVR</sequence>
<keyword evidence="1" id="KW-0472">Membrane</keyword>
<dbReference type="Proteomes" id="UP001612812">
    <property type="component" value="Unassembled WGS sequence"/>
</dbReference>
<feature type="transmembrane region" description="Helical" evidence="1">
    <location>
        <begin position="98"/>
        <end position="121"/>
    </location>
</feature>
<name>A0ABW7ZIY2_9ACTN</name>
<protein>
    <submittedName>
        <fullName evidence="2">Low temperature requirement protein A</fullName>
    </submittedName>
</protein>
<gene>
    <name evidence="2" type="ORF">ACIBP4_10905</name>
</gene>
<feature type="transmembrane region" description="Helical" evidence="1">
    <location>
        <begin position="133"/>
        <end position="150"/>
    </location>
</feature>
<feature type="transmembrane region" description="Helical" evidence="1">
    <location>
        <begin position="225"/>
        <end position="245"/>
    </location>
</feature>
<feature type="transmembrane region" description="Helical" evidence="1">
    <location>
        <begin position="73"/>
        <end position="92"/>
    </location>
</feature>
<feature type="transmembrane region" description="Helical" evidence="1">
    <location>
        <begin position="156"/>
        <end position="178"/>
    </location>
</feature>
<feature type="transmembrane region" description="Helical" evidence="1">
    <location>
        <begin position="266"/>
        <end position="286"/>
    </location>
</feature>
<dbReference type="Pfam" id="PF06772">
    <property type="entry name" value="LtrA"/>
    <property type="match status" value="1"/>
</dbReference>
<accession>A0ABW7ZIY2</accession>
<feature type="transmembrane region" description="Helical" evidence="1">
    <location>
        <begin position="199"/>
        <end position="219"/>
    </location>
</feature>
<dbReference type="EMBL" id="JBITLE010000003">
    <property type="protein sequence ID" value="MFI7262796.1"/>
    <property type="molecule type" value="Genomic_DNA"/>
</dbReference>
<evidence type="ECO:0000313" key="2">
    <source>
        <dbReference type="EMBL" id="MFI7262796.1"/>
    </source>
</evidence>
<organism evidence="2 3">
    <name type="scientific">Micromonospora maritima</name>
    <dbReference type="NCBI Taxonomy" id="986711"/>
    <lineage>
        <taxon>Bacteria</taxon>
        <taxon>Bacillati</taxon>
        <taxon>Actinomycetota</taxon>
        <taxon>Actinomycetes</taxon>
        <taxon>Micromonosporales</taxon>
        <taxon>Micromonosporaceae</taxon>
        <taxon>Micromonospora</taxon>
    </lineage>
</organism>
<dbReference type="RefSeq" id="WP_396761347.1">
    <property type="nucleotide sequence ID" value="NZ_JBITLA010000003.1"/>
</dbReference>
<feature type="transmembrane region" description="Helical" evidence="1">
    <location>
        <begin position="46"/>
        <end position="66"/>
    </location>
</feature>